<dbReference type="InterPro" id="IPR049449">
    <property type="entry name" value="TesB_ACOT8-like_N"/>
</dbReference>
<dbReference type="Gene3D" id="3.10.129.10">
    <property type="entry name" value="Hotdog Thioesterase"/>
    <property type="match status" value="2"/>
</dbReference>
<accession>A0A8H4P225</accession>
<dbReference type="OrthoDB" id="68328at2759"/>
<dbReference type="AlphaFoldDB" id="A0A8H4P225"/>
<protein>
    <submittedName>
        <fullName evidence="4">Acyl- thioesterase II</fullName>
    </submittedName>
</protein>
<keyword evidence="5" id="KW-1185">Reference proteome</keyword>
<dbReference type="Pfam" id="PF13622">
    <property type="entry name" value="4HBT_3"/>
    <property type="match status" value="1"/>
</dbReference>
<dbReference type="CDD" id="cd03445">
    <property type="entry name" value="Thioesterase_II_repeat2"/>
    <property type="match status" value="1"/>
</dbReference>
<gene>
    <name evidence="4" type="ORF">FALBO_15459</name>
</gene>
<evidence type="ECO:0000313" key="5">
    <source>
        <dbReference type="Proteomes" id="UP000554235"/>
    </source>
</evidence>
<comment type="caution">
    <text evidence="4">The sequence shown here is derived from an EMBL/GenBank/DDBJ whole genome shotgun (WGS) entry which is preliminary data.</text>
</comment>
<dbReference type="GO" id="GO:0005782">
    <property type="term" value="C:peroxisomal matrix"/>
    <property type="evidence" value="ECO:0007669"/>
    <property type="project" value="UniProtKB-SubCell"/>
</dbReference>
<dbReference type="GO" id="GO:0006637">
    <property type="term" value="P:acyl-CoA metabolic process"/>
    <property type="evidence" value="ECO:0007669"/>
    <property type="project" value="InterPro"/>
</dbReference>
<reference evidence="4 5" key="1">
    <citation type="submission" date="2020-01" db="EMBL/GenBank/DDBJ databases">
        <title>Identification and distribution of gene clusters putatively required for synthesis of sphingolipid metabolism inhibitors in phylogenetically diverse species of the filamentous fungus Fusarium.</title>
        <authorList>
            <person name="Kim H.-S."/>
            <person name="Busman M."/>
            <person name="Brown D.W."/>
            <person name="Divon H."/>
            <person name="Uhlig S."/>
            <person name="Proctor R.H."/>
        </authorList>
    </citation>
    <scope>NUCLEOTIDE SEQUENCE [LARGE SCALE GENOMIC DNA]</scope>
    <source>
        <strain evidence="4 5">NRRL 20459</strain>
    </source>
</reference>
<evidence type="ECO:0000313" key="4">
    <source>
        <dbReference type="EMBL" id="KAF4456255.1"/>
    </source>
</evidence>
<feature type="domain" description="Acyl-CoA thioesterase-like N-terminal HotDog" evidence="2">
    <location>
        <begin position="44"/>
        <end position="125"/>
    </location>
</feature>
<dbReference type="InterPro" id="IPR049450">
    <property type="entry name" value="ACOT8-like_C"/>
</dbReference>
<dbReference type="PANTHER" id="PTHR11066">
    <property type="entry name" value="ACYL-COA THIOESTERASE"/>
    <property type="match status" value="1"/>
</dbReference>
<dbReference type="SUPFAM" id="SSF54637">
    <property type="entry name" value="Thioesterase/thiol ester dehydrase-isomerase"/>
    <property type="match status" value="2"/>
</dbReference>
<dbReference type="Pfam" id="PF20789">
    <property type="entry name" value="4HBT_3C"/>
    <property type="match status" value="1"/>
</dbReference>
<sequence>MSTDGPRSYANAKSQIEQLIAVCRAKGTSSCLDSFRNQQPLQGPPWARGAYGGQLVAQALLAAYETVPASFSANSIHCHFLRPADVNLSIEYRVCRLHDGRGLTTRNIHAIQNQGIIMSATVSFTRNRTKDQRQVLQHSAPIPRDESPPGDHPEAVTQSVAGQAGQGGPCDCVRSVLETKGPPNERKLRQWVRARGRIQKIPPDAPGSIGVDNLTITGVRHDNHHVHVAALAYMTDNYFIGTSFRVHNASRFSQRMGSSVPSSVPADQEAWRALAAEEDRENEGVPNNNMHVGMAASLDHTIFFHRPHDFRADEWLLSEMESPWADDERGLVVGRIWNREGKLVATCIQEGVIRMSKHDSGSKL</sequence>
<dbReference type="CDD" id="cd03444">
    <property type="entry name" value="Thioesterase_II_repeat1"/>
    <property type="match status" value="1"/>
</dbReference>
<feature type="domain" description="Acyl-CoA thioesterase-like C-terminal" evidence="3">
    <location>
        <begin position="221"/>
        <end position="353"/>
    </location>
</feature>
<dbReference type="Proteomes" id="UP000554235">
    <property type="component" value="Unassembled WGS sequence"/>
</dbReference>
<dbReference type="InterPro" id="IPR029069">
    <property type="entry name" value="HotDog_dom_sf"/>
</dbReference>
<name>A0A8H4P225_9HYPO</name>
<feature type="compositionally biased region" description="Basic and acidic residues" evidence="1">
    <location>
        <begin position="143"/>
        <end position="154"/>
    </location>
</feature>
<proteinExistence type="predicted"/>
<evidence type="ECO:0000259" key="3">
    <source>
        <dbReference type="Pfam" id="PF20789"/>
    </source>
</evidence>
<evidence type="ECO:0000256" key="1">
    <source>
        <dbReference type="SAM" id="MobiDB-lite"/>
    </source>
</evidence>
<dbReference type="PANTHER" id="PTHR11066:SF34">
    <property type="entry name" value="ACYL-COENZYME A THIOESTERASE 8"/>
    <property type="match status" value="1"/>
</dbReference>
<evidence type="ECO:0000259" key="2">
    <source>
        <dbReference type="Pfam" id="PF13622"/>
    </source>
</evidence>
<dbReference type="EMBL" id="JAADYS010002686">
    <property type="protein sequence ID" value="KAF4456255.1"/>
    <property type="molecule type" value="Genomic_DNA"/>
</dbReference>
<dbReference type="InterPro" id="IPR003703">
    <property type="entry name" value="Acyl_CoA_thio"/>
</dbReference>
<organism evidence="4 5">
    <name type="scientific">Fusarium albosuccineum</name>
    <dbReference type="NCBI Taxonomy" id="1237068"/>
    <lineage>
        <taxon>Eukaryota</taxon>
        <taxon>Fungi</taxon>
        <taxon>Dikarya</taxon>
        <taxon>Ascomycota</taxon>
        <taxon>Pezizomycotina</taxon>
        <taxon>Sordariomycetes</taxon>
        <taxon>Hypocreomycetidae</taxon>
        <taxon>Hypocreales</taxon>
        <taxon>Nectriaceae</taxon>
        <taxon>Fusarium</taxon>
        <taxon>Fusarium decemcellulare species complex</taxon>
    </lineage>
</organism>
<feature type="region of interest" description="Disordered" evidence="1">
    <location>
        <begin position="128"/>
        <end position="167"/>
    </location>
</feature>
<dbReference type="GO" id="GO:0009062">
    <property type="term" value="P:fatty acid catabolic process"/>
    <property type="evidence" value="ECO:0007669"/>
    <property type="project" value="TreeGrafter"/>
</dbReference>
<dbReference type="GO" id="GO:0047617">
    <property type="term" value="F:fatty acyl-CoA hydrolase activity"/>
    <property type="evidence" value="ECO:0007669"/>
    <property type="project" value="InterPro"/>
</dbReference>